<comment type="caution">
    <text evidence="2">The sequence shown here is derived from an EMBL/GenBank/DDBJ whole genome shotgun (WGS) entry which is preliminary data.</text>
</comment>
<evidence type="ECO:0000313" key="2">
    <source>
        <dbReference type="EMBL" id="OAB46788.1"/>
    </source>
</evidence>
<evidence type="ECO:0000313" key="3">
    <source>
        <dbReference type="Proteomes" id="UP000077355"/>
    </source>
</evidence>
<keyword evidence="1" id="KW-0472">Membrane</keyword>
<name>A0A168PIA4_9BACL</name>
<feature type="transmembrane region" description="Helical" evidence="1">
    <location>
        <begin position="7"/>
        <end position="28"/>
    </location>
</feature>
<dbReference type="NCBIfam" id="NF041622">
    <property type="entry name" value="KwaA"/>
    <property type="match status" value="1"/>
</dbReference>
<proteinExistence type="predicted"/>
<feature type="transmembrane region" description="Helical" evidence="1">
    <location>
        <begin position="111"/>
        <end position="132"/>
    </location>
</feature>
<keyword evidence="3" id="KW-1185">Reference proteome</keyword>
<dbReference type="EMBL" id="LVJI01000014">
    <property type="protein sequence ID" value="OAB46788.1"/>
    <property type="molecule type" value="Genomic_DNA"/>
</dbReference>
<sequence>MGDKIELYIISLWLLFLLIIIATINIPISFNENAQFIGMKKLLSMNFVPLLSLSLLLLGMAFISRFKYKLEGSMKTFTVKEVQNGNFEHLTFLTTYIVPLISFNLSETRNILILLLLLIAIGAICIKTQMFYANPTLALLGFHIYIISGTFRTGERHGIIVISRDRINAGSRVKYRRLDEKIYFARLIQ</sequence>
<dbReference type="Proteomes" id="UP000077355">
    <property type="component" value="Unassembled WGS sequence"/>
</dbReference>
<dbReference type="InterPro" id="IPR048118">
    <property type="entry name" value="KwaA"/>
</dbReference>
<gene>
    <name evidence="2" type="ORF">PBAT_08935</name>
</gene>
<accession>A0A168PIA4</accession>
<evidence type="ECO:0000256" key="1">
    <source>
        <dbReference type="SAM" id="Phobius"/>
    </source>
</evidence>
<dbReference type="RefSeq" id="WP_068648672.1">
    <property type="nucleotide sequence ID" value="NZ_CP043611.1"/>
</dbReference>
<feature type="transmembrane region" description="Helical" evidence="1">
    <location>
        <begin position="48"/>
        <end position="66"/>
    </location>
</feature>
<reference evidence="2 3" key="1">
    <citation type="submission" date="2016-03" db="EMBL/GenBank/DDBJ databases">
        <title>Draft genome sequence of Paenibacillus antarcticus CECT 5836.</title>
        <authorList>
            <person name="Shin S.-K."/>
            <person name="Yi H."/>
        </authorList>
    </citation>
    <scope>NUCLEOTIDE SEQUENCE [LARGE SCALE GENOMIC DNA]</scope>
    <source>
        <strain evidence="2 3">CECT 5836</strain>
    </source>
</reference>
<keyword evidence="1" id="KW-0812">Transmembrane</keyword>
<protein>
    <submittedName>
        <fullName evidence="2">Uncharacterized protein</fullName>
    </submittedName>
</protein>
<dbReference type="AlphaFoldDB" id="A0A168PIA4"/>
<keyword evidence="1" id="KW-1133">Transmembrane helix</keyword>
<organism evidence="2 3">
    <name type="scientific">Paenibacillus antarcticus</name>
    <dbReference type="NCBI Taxonomy" id="253703"/>
    <lineage>
        <taxon>Bacteria</taxon>
        <taxon>Bacillati</taxon>
        <taxon>Bacillota</taxon>
        <taxon>Bacilli</taxon>
        <taxon>Bacillales</taxon>
        <taxon>Paenibacillaceae</taxon>
        <taxon>Paenibacillus</taxon>
    </lineage>
</organism>
<dbReference type="OrthoDB" id="1100556at2"/>